<gene>
    <name evidence="2" type="ORF">GCK72_009240</name>
</gene>
<protein>
    <recommendedName>
        <fullName evidence="1">F-box domain-containing protein</fullName>
    </recommendedName>
</protein>
<dbReference type="Proteomes" id="UP000483820">
    <property type="component" value="Chromosome III"/>
</dbReference>
<dbReference type="PANTHER" id="PTHR23015:SF4">
    <property type="entry name" value="DUF38 DOMAIN-CONTAINING PROTEIN-RELATED"/>
    <property type="match status" value="1"/>
</dbReference>
<reference evidence="2 3" key="1">
    <citation type="submission" date="2019-12" db="EMBL/GenBank/DDBJ databases">
        <title>Chromosome-level assembly of the Caenorhabditis remanei genome.</title>
        <authorList>
            <person name="Teterina A.A."/>
            <person name="Willis J.H."/>
            <person name="Phillips P.C."/>
        </authorList>
    </citation>
    <scope>NUCLEOTIDE SEQUENCE [LARGE SCALE GENOMIC DNA]</scope>
    <source>
        <strain evidence="2 3">PX506</strain>
        <tissue evidence="2">Whole organism</tissue>
    </source>
</reference>
<sequence length="539" mass="62939">MLEPPSLPPIELHSLILYNIHQWKTVEKSYENYKKVCRWPVERNILSSEDFKYLFDQYSKEYYYLSRNGRKLPKYCSEICIHSDFVEEISKKGSYEKIKDALGENMMYRDVFEYFYDKFELKAASKHLKFSDLPFDVIRIVVEYGDLKSKLTLRKVSRDLRMIVDQQKPAFKSISIRNENYESIYVDFNDRSIVYTNNQYHPMKYKTKVIVNYHFEEIAFDDFAFAFRNPALQLSSLLIRLTDLEYEQRLINILNSLNHQIHVEYCLIDFGNEEYVINILKCLEPKTLNKLTVCYAPSDSNDGDEISFMSLEEVSTMDLWKQVKHVKVLDIPIISIDPFLHLNTFEVEVESISMEDLLKLRNAASESTNFVSCTINSEQFVIDEFIAIKLCIVDMYGRIVSEFCNAMGCSRLVLFGQILFTIFFISVNSSQDSLRNTRRNTIHAYIVSISAMILSEWTFHREMSLAGGNYYESAVRWGTFFSCISSIIGGKIAARVSNMILDSFSVDIELGNCGKCKMISMIRRYEYNWQLVCDECGGF</sequence>
<dbReference type="EMBL" id="WUAV01000003">
    <property type="protein sequence ID" value="KAF1760987.1"/>
    <property type="molecule type" value="Genomic_DNA"/>
</dbReference>
<dbReference type="SMART" id="SM00256">
    <property type="entry name" value="FBOX"/>
    <property type="match status" value="1"/>
</dbReference>
<dbReference type="RefSeq" id="XP_053586860.1">
    <property type="nucleotide sequence ID" value="XM_053727283.1"/>
</dbReference>
<evidence type="ECO:0000313" key="3">
    <source>
        <dbReference type="Proteomes" id="UP000483820"/>
    </source>
</evidence>
<dbReference type="PANTHER" id="PTHR23015">
    <property type="entry name" value="UNCHARACTERIZED C.ELEGANS PROTEIN"/>
    <property type="match status" value="1"/>
</dbReference>
<proteinExistence type="predicted"/>
<dbReference type="InterPro" id="IPR002900">
    <property type="entry name" value="DUF38/FTH_CAE_spp"/>
</dbReference>
<dbReference type="AlphaFoldDB" id="A0A6A5H158"/>
<comment type="caution">
    <text evidence="2">The sequence shown here is derived from an EMBL/GenBank/DDBJ whole genome shotgun (WGS) entry which is preliminary data.</text>
</comment>
<dbReference type="GeneID" id="9803631"/>
<dbReference type="InterPro" id="IPR040161">
    <property type="entry name" value="FB224"/>
</dbReference>
<dbReference type="InterPro" id="IPR001810">
    <property type="entry name" value="F-box_dom"/>
</dbReference>
<dbReference type="PROSITE" id="PS50181">
    <property type="entry name" value="FBOX"/>
    <property type="match status" value="1"/>
</dbReference>
<organism evidence="2 3">
    <name type="scientific">Caenorhabditis remanei</name>
    <name type="common">Caenorhabditis vulgaris</name>
    <dbReference type="NCBI Taxonomy" id="31234"/>
    <lineage>
        <taxon>Eukaryota</taxon>
        <taxon>Metazoa</taxon>
        <taxon>Ecdysozoa</taxon>
        <taxon>Nematoda</taxon>
        <taxon>Chromadorea</taxon>
        <taxon>Rhabditida</taxon>
        <taxon>Rhabditina</taxon>
        <taxon>Rhabditomorpha</taxon>
        <taxon>Rhabditoidea</taxon>
        <taxon>Rhabditidae</taxon>
        <taxon>Peloderinae</taxon>
        <taxon>Caenorhabditis</taxon>
    </lineage>
</organism>
<evidence type="ECO:0000313" key="2">
    <source>
        <dbReference type="EMBL" id="KAF1760987.1"/>
    </source>
</evidence>
<accession>A0A6A5H158</accession>
<feature type="domain" description="F-box" evidence="1">
    <location>
        <begin position="127"/>
        <end position="174"/>
    </location>
</feature>
<dbReference type="KEGG" id="crq:GCK72_009240"/>
<dbReference type="Pfam" id="PF00646">
    <property type="entry name" value="F-box"/>
    <property type="match status" value="1"/>
</dbReference>
<name>A0A6A5H158_CAERE</name>
<evidence type="ECO:0000259" key="1">
    <source>
        <dbReference type="PROSITE" id="PS50181"/>
    </source>
</evidence>
<dbReference type="CDD" id="cd22150">
    <property type="entry name" value="F-box_CeFBXA-like"/>
    <property type="match status" value="1"/>
</dbReference>
<dbReference type="CTD" id="9803631"/>
<dbReference type="Pfam" id="PF01827">
    <property type="entry name" value="FTH"/>
    <property type="match status" value="1"/>
</dbReference>
<dbReference type="GO" id="GO:0045087">
    <property type="term" value="P:innate immune response"/>
    <property type="evidence" value="ECO:0007669"/>
    <property type="project" value="TreeGrafter"/>
</dbReference>